<keyword evidence="2" id="KW-0479">Metal-binding</keyword>
<evidence type="ECO:0000313" key="6">
    <source>
        <dbReference type="EMBL" id="KJL31452.1"/>
    </source>
</evidence>
<dbReference type="InterPro" id="IPR029060">
    <property type="entry name" value="PIN-like_dom_sf"/>
</dbReference>
<dbReference type="AlphaFoldDB" id="A0A0F0LE07"/>
<dbReference type="PATRIC" id="fig|582680.6.peg.3659"/>
<evidence type="ECO:0000313" key="7">
    <source>
        <dbReference type="Proteomes" id="UP000033740"/>
    </source>
</evidence>
<dbReference type="EMBL" id="JYIX01000039">
    <property type="protein sequence ID" value="KJL31452.1"/>
    <property type="molecule type" value="Genomic_DNA"/>
</dbReference>
<gene>
    <name evidence="6" type="primary">vapC3_2</name>
    <name evidence="6" type="ORF">RS86_03575</name>
</gene>
<keyword evidence="4" id="KW-0460">Magnesium</keyword>
<name>A0A0F0LE07_9MICO</name>
<evidence type="ECO:0000256" key="4">
    <source>
        <dbReference type="ARBA" id="ARBA00022842"/>
    </source>
</evidence>
<dbReference type="Gene3D" id="3.40.50.1010">
    <property type="entry name" value="5'-nuclease"/>
    <property type="match status" value="1"/>
</dbReference>
<feature type="domain" description="PIN" evidence="5">
    <location>
        <begin position="10"/>
        <end position="126"/>
    </location>
</feature>
<dbReference type="STRING" id="582680.RS86_03575"/>
<dbReference type="InterPro" id="IPR044153">
    <property type="entry name" value="PIN_Pae0151-like"/>
</dbReference>
<dbReference type="SUPFAM" id="SSF88723">
    <property type="entry name" value="PIN domain-like"/>
    <property type="match status" value="1"/>
</dbReference>
<keyword evidence="7" id="KW-1185">Reference proteome</keyword>
<dbReference type="GO" id="GO:0004518">
    <property type="term" value="F:nuclease activity"/>
    <property type="evidence" value="ECO:0007669"/>
    <property type="project" value="UniProtKB-KW"/>
</dbReference>
<keyword evidence="1" id="KW-0540">Nuclease</keyword>
<proteinExistence type="predicted"/>
<dbReference type="Pfam" id="PF01850">
    <property type="entry name" value="PIN"/>
    <property type="match status" value="1"/>
</dbReference>
<dbReference type="InterPro" id="IPR051619">
    <property type="entry name" value="TypeII_TA_RNase_PINc/VapC"/>
</dbReference>
<evidence type="ECO:0000259" key="5">
    <source>
        <dbReference type="Pfam" id="PF01850"/>
    </source>
</evidence>
<dbReference type="CDD" id="cd09873">
    <property type="entry name" value="PIN_Pae0151-like"/>
    <property type="match status" value="1"/>
</dbReference>
<dbReference type="GO" id="GO:0046872">
    <property type="term" value="F:metal ion binding"/>
    <property type="evidence" value="ECO:0007669"/>
    <property type="project" value="UniProtKB-KW"/>
</dbReference>
<accession>A0A0F0LE07</accession>
<evidence type="ECO:0000256" key="3">
    <source>
        <dbReference type="ARBA" id="ARBA00022801"/>
    </source>
</evidence>
<dbReference type="InterPro" id="IPR002716">
    <property type="entry name" value="PIN_dom"/>
</dbReference>
<dbReference type="PANTHER" id="PTHR35901:SF1">
    <property type="entry name" value="EXONUCLEASE VAPC9"/>
    <property type="match status" value="1"/>
</dbReference>
<protein>
    <submittedName>
        <fullName evidence="6">Ribonuclease VapC3</fullName>
        <ecNumber evidence="6">3.1.-.-</ecNumber>
    </submittedName>
</protein>
<organism evidence="6 7">
    <name type="scientific">Microbacterium azadirachtae</name>
    <dbReference type="NCBI Taxonomy" id="582680"/>
    <lineage>
        <taxon>Bacteria</taxon>
        <taxon>Bacillati</taxon>
        <taxon>Actinomycetota</taxon>
        <taxon>Actinomycetes</taxon>
        <taxon>Micrococcales</taxon>
        <taxon>Microbacteriaceae</taxon>
        <taxon>Microbacterium</taxon>
    </lineage>
</organism>
<reference evidence="6 7" key="1">
    <citation type="submission" date="2015-02" db="EMBL/GenBank/DDBJ databases">
        <title>Draft genome sequences of ten Microbacterium spp. with emphasis on heavy metal contaminated environments.</title>
        <authorList>
            <person name="Corretto E."/>
        </authorList>
    </citation>
    <scope>NUCLEOTIDE SEQUENCE [LARGE SCALE GENOMIC DNA]</scope>
    <source>
        <strain evidence="6 7">ARN176</strain>
    </source>
</reference>
<dbReference type="EC" id="3.1.-.-" evidence="6"/>
<evidence type="ECO:0000256" key="2">
    <source>
        <dbReference type="ARBA" id="ARBA00022723"/>
    </source>
</evidence>
<comment type="caution">
    <text evidence="6">The sequence shown here is derived from an EMBL/GenBank/DDBJ whole genome shotgun (WGS) entry which is preliminary data.</text>
</comment>
<dbReference type="PANTHER" id="PTHR35901">
    <property type="entry name" value="RIBONUCLEASE VAPC3"/>
    <property type="match status" value="1"/>
</dbReference>
<evidence type="ECO:0000256" key="1">
    <source>
        <dbReference type="ARBA" id="ARBA00022722"/>
    </source>
</evidence>
<dbReference type="RefSeq" id="WP_052680362.1">
    <property type="nucleotide sequence ID" value="NZ_JYIX01000039.1"/>
</dbReference>
<dbReference type="Proteomes" id="UP000033740">
    <property type="component" value="Unassembled WGS sequence"/>
</dbReference>
<sequence>MAGAERELLVIDASAVVALIAVNAGETRWLSERIGDAMLFAPSLLLTEVDGALRGLELGRKLSTPQVVASRWHARRLPIEFWPGEAIAERAWELRTDLTIYDASYVALSERLGAVLLTGDRRIANAGVARCPVEVVDLGR</sequence>
<dbReference type="GO" id="GO:0016787">
    <property type="term" value="F:hydrolase activity"/>
    <property type="evidence" value="ECO:0007669"/>
    <property type="project" value="UniProtKB-KW"/>
</dbReference>
<keyword evidence="3 6" id="KW-0378">Hydrolase</keyword>